<organism evidence="5 6">
    <name type="scientific">Marinobacter lacisalsi</name>
    <dbReference type="NCBI Taxonomy" id="475979"/>
    <lineage>
        <taxon>Bacteria</taxon>
        <taxon>Pseudomonadati</taxon>
        <taxon>Pseudomonadota</taxon>
        <taxon>Gammaproteobacteria</taxon>
        <taxon>Pseudomonadales</taxon>
        <taxon>Marinobacteraceae</taxon>
        <taxon>Marinobacter</taxon>
    </lineage>
</organism>
<keyword evidence="6" id="KW-1185">Reference proteome</keyword>
<feature type="region of interest" description="Disordered" evidence="2">
    <location>
        <begin position="387"/>
        <end position="417"/>
    </location>
</feature>
<name>A0ABV8QDR8_9GAMM</name>
<evidence type="ECO:0000256" key="3">
    <source>
        <dbReference type="SAM" id="Phobius"/>
    </source>
</evidence>
<evidence type="ECO:0000256" key="1">
    <source>
        <dbReference type="SAM" id="Coils"/>
    </source>
</evidence>
<dbReference type="Pfam" id="PF05170">
    <property type="entry name" value="AsmA"/>
    <property type="match status" value="1"/>
</dbReference>
<keyword evidence="3" id="KW-0812">Transmembrane</keyword>
<keyword evidence="1" id="KW-0175">Coiled coil</keyword>
<evidence type="ECO:0000259" key="4">
    <source>
        <dbReference type="Pfam" id="PF05170"/>
    </source>
</evidence>
<gene>
    <name evidence="5" type="ORF">ACFOZ5_05210</name>
</gene>
<dbReference type="EMBL" id="JBHSDI010000008">
    <property type="protein sequence ID" value="MFC4258435.1"/>
    <property type="molecule type" value="Genomic_DNA"/>
</dbReference>
<dbReference type="PANTHER" id="PTHR30441">
    <property type="entry name" value="DUF748 DOMAIN-CONTAINING PROTEIN"/>
    <property type="match status" value="1"/>
</dbReference>
<proteinExistence type="predicted"/>
<comment type="caution">
    <text evidence="5">The sequence shown here is derived from an EMBL/GenBank/DDBJ whole genome shotgun (WGS) entry which is preliminary data.</text>
</comment>
<feature type="domain" description="AsmA" evidence="4">
    <location>
        <begin position="2"/>
        <end position="592"/>
    </location>
</feature>
<keyword evidence="3" id="KW-1133">Transmembrane helix</keyword>
<feature type="region of interest" description="Disordered" evidence="2">
    <location>
        <begin position="127"/>
        <end position="154"/>
    </location>
</feature>
<evidence type="ECO:0000313" key="6">
    <source>
        <dbReference type="Proteomes" id="UP001595798"/>
    </source>
</evidence>
<dbReference type="PANTHER" id="PTHR30441:SF4">
    <property type="entry name" value="PROTEIN ASMA"/>
    <property type="match status" value="1"/>
</dbReference>
<sequence>MKAVRYIVLTLIGLIVLAVAAVVIAIFAIDPNTYKPQIERVVEQKTNLDLELSGDISWSLFPLGLELNEVEATLEGERFVALRQLVAEVDFWSLISMSPQVHTFVLDGLDARLTLAEDGTGNWTRVLPEGETPTADEAAADAAEEQTEESGEPASDVLAFAVEEVRITDASIQYEDLATGQSIVLQNFRVLASQIALGSEFPMEVGFLVNTSQPDMGVDGDITMRLTANEALNQFSVNGLDAKFGLSGEAFGDKTLQARITGSAAANLENETASLEDFRATLANVELTTNLDVEGFGTQPKVTGDLEVAEFSLRELMNTLGAEDINTTDPEVLNQLAFSTRLTGPPGVAELSELKFILDDTTFTGGARYNLESGALSFQLDGDALNADRYLPPPAEKDEGGQEASGGAPASAGTEGDLLPLETLRGLDLDIDLGLDELIISNLTITEINTSIDASGGQLSLSDFSGNLYSGGFQSDINIDARTDDPAWRLRAQVSNVETQPLLQDLAEMDMLAGAANININASTRGNRLSILRESADGEVTFNLKEGQFTRMNLTRMACRGIALVNQEELTTSDWGQTTPFNDMKGTLQINGNTLNNTNLVAALAGMRLEGNGTVNMALSEIDYEAGLRIVGEIHRDEACRVTEYVENVIIPVECRGNFTEDPSALCSFDGSRFRDTLKDIAANAARAKVREEADRAREKVEEKAREKIEERLQGEDGEKVKDALRGLFNRDE</sequence>
<evidence type="ECO:0000313" key="5">
    <source>
        <dbReference type="EMBL" id="MFC4258435.1"/>
    </source>
</evidence>
<accession>A0ABV8QDR8</accession>
<dbReference type="RefSeq" id="WP_379885959.1">
    <property type="nucleotide sequence ID" value="NZ_JBHSDI010000008.1"/>
</dbReference>
<feature type="compositionally biased region" description="Acidic residues" evidence="2">
    <location>
        <begin position="138"/>
        <end position="151"/>
    </location>
</feature>
<dbReference type="InterPro" id="IPR052894">
    <property type="entry name" value="AsmA-related"/>
</dbReference>
<protein>
    <submittedName>
        <fullName evidence="5">AsmA family protein</fullName>
    </submittedName>
</protein>
<dbReference type="Proteomes" id="UP001595798">
    <property type="component" value="Unassembled WGS sequence"/>
</dbReference>
<keyword evidence="3" id="KW-0472">Membrane</keyword>
<feature type="coiled-coil region" evidence="1">
    <location>
        <begin position="687"/>
        <end position="714"/>
    </location>
</feature>
<dbReference type="InterPro" id="IPR007844">
    <property type="entry name" value="AsmA"/>
</dbReference>
<feature type="transmembrane region" description="Helical" evidence="3">
    <location>
        <begin position="7"/>
        <end position="29"/>
    </location>
</feature>
<reference evidence="6" key="1">
    <citation type="journal article" date="2019" name="Int. J. Syst. Evol. Microbiol.">
        <title>The Global Catalogue of Microorganisms (GCM) 10K type strain sequencing project: providing services to taxonomists for standard genome sequencing and annotation.</title>
        <authorList>
            <consortium name="The Broad Institute Genomics Platform"/>
            <consortium name="The Broad Institute Genome Sequencing Center for Infectious Disease"/>
            <person name="Wu L."/>
            <person name="Ma J."/>
        </authorList>
    </citation>
    <scope>NUCLEOTIDE SEQUENCE [LARGE SCALE GENOMIC DNA]</scope>
    <source>
        <strain evidence="6">CECT 7297</strain>
    </source>
</reference>
<evidence type="ECO:0000256" key="2">
    <source>
        <dbReference type="SAM" id="MobiDB-lite"/>
    </source>
</evidence>